<dbReference type="Proteomes" id="UP001295423">
    <property type="component" value="Unassembled WGS sequence"/>
</dbReference>
<dbReference type="SUPFAM" id="SSF47384">
    <property type="entry name" value="Homodimeric domain of signal transducing histidine kinase"/>
    <property type="match status" value="1"/>
</dbReference>
<dbReference type="InterPro" id="IPR036097">
    <property type="entry name" value="HisK_dim/P_sf"/>
</dbReference>
<dbReference type="AlphaFoldDB" id="A0AAD2PXL8"/>
<protein>
    <recommendedName>
        <fullName evidence="2">Response regulatory domain-containing protein</fullName>
    </recommendedName>
</protein>
<organism evidence="3 4">
    <name type="scientific">Cylindrotheca closterium</name>
    <dbReference type="NCBI Taxonomy" id="2856"/>
    <lineage>
        <taxon>Eukaryota</taxon>
        <taxon>Sar</taxon>
        <taxon>Stramenopiles</taxon>
        <taxon>Ochrophyta</taxon>
        <taxon>Bacillariophyta</taxon>
        <taxon>Bacillariophyceae</taxon>
        <taxon>Bacillariophycidae</taxon>
        <taxon>Bacillariales</taxon>
        <taxon>Bacillariaceae</taxon>
        <taxon>Cylindrotheca</taxon>
    </lineage>
</organism>
<evidence type="ECO:0000313" key="3">
    <source>
        <dbReference type="EMBL" id="CAJ1966793.1"/>
    </source>
</evidence>
<dbReference type="PANTHER" id="PTHR43102">
    <property type="entry name" value="SLR1143 PROTEIN"/>
    <property type="match status" value="1"/>
</dbReference>
<evidence type="ECO:0000259" key="2">
    <source>
        <dbReference type="PROSITE" id="PS50110"/>
    </source>
</evidence>
<dbReference type="Gene3D" id="3.30.450.40">
    <property type="match status" value="1"/>
</dbReference>
<keyword evidence="4" id="KW-1185">Reference proteome</keyword>
<dbReference type="InterPro" id="IPR011006">
    <property type="entry name" value="CheY-like_superfamily"/>
</dbReference>
<reference evidence="3" key="1">
    <citation type="submission" date="2023-08" db="EMBL/GenBank/DDBJ databases">
        <authorList>
            <person name="Audoor S."/>
            <person name="Bilcke G."/>
        </authorList>
    </citation>
    <scope>NUCLEOTIDE SEQUENCE</scope>
</reference>
<dbReference type="SMART" id="SM00448">
    <property type="entry name" value="REC"/>
    <property type="match status" value="1"/>
</dbReference>
<dbReference type="PANTHER" id="PTHR43102:SF2">
    <property type="entry name" value="GAF DOMAIN-CONTAINING PROTEIN"/>
    <property type="match status" value="1"/>
</dbReference>
<dbReference type="CDD" id="cd17546">
    <property type="entry name" value="REC_hyHK_CKI1_RcsC-like"/>
    <property type="match status" value="1"/>
</dbReference>
<dbReference type="PROSITE" id="PS50110">
    <property type="entry name" value="RESPONSE_REGULATORY"/>
    <property type="match status" value="1"/>
</dbReference>
<dbReference type="GO" id="GO:0000155">
    <property type="term" value="F:phosphorelay sensor kinase activity"/>
    <property type="evidence" value="ECO:0007669"/>
    <property type="project" value="InterPro"/>
</dbReference>
<evidence type="ECO:0000313" key="4">
    <source>
        <dbReference type="Proteomes" id="UP001295423"/>
    </source>
</evidence>
<dbReference type="Gene3D" id="3.40.50.2300">
    <property type="match status" value="1"/>
</dbReference>
<evidence type="ECO:0000256" key="1">
    <source>
        <dbReference type="PROSITE-ProRule" id="PRU00169"/>
    </source>
</evidence>
<dbReference type="Pfam" id="PF00072">
    <property type="entry name" value="Response_reg"/>
    <property type="match status" value="1"/>
</dbReference>
<dbReference type="InterPro" id="IPR036890">
    <property type="entry name" value="HATPase_C_sf"/>
</dbReference>
<dbReference type="SUPFAM" id="SSF55781">
    <property type="entry name" value="GAF domain-like"/>
    <property type="match status" value="1"/>
</dbReference>
<name>A0AAD2PXL8_9STRA</name>
<gene>
    <name evidence="3" type="ORF">CYCCA115_LOCUS22376</name>
</gene>
<comment type="caution">
    <text evidence="3">The sequence shown here is derived from an EMBL/GenBank/DDBJ whole genome shotgun (WGS) entry which is preliminary data.</text>
</comment>
<dbReference type="InterPro" id="IPR001789">
    <property type="entry name" value="Sig_transdc_resp-reg_receiver"/>
</dbReference>
<dbReference type="InterPro" id="IPR029016">
    <property type="entry name" value="GAF-like_dom_sf"/>
</dbReference>
<dbReference type="Gene3D" id="3.30.565.10">
    <property type="entry name" value="Histidine kinase-like ATPase, C-terminal domain"/>
    <property type="match status" value="1"/>
</dbReference>
<dbReference type="SUPFAM" id="SSF55874">
    <property type="entry name" value="ATPase domain of HSP90 chaperone/DNA topoisomerase II/histidine kinase"/>
    <property type="match status" value="1"/>
</dbReference>
<feature type="domain" description="Response regulatory" evidence="2">
    <location>
        <begin position="511"/>
        <end position="631"/>
    </location>
</feature>
<dbReference type="EMBL" id="CAKOGP040002313">
    <property type="protein sequence ID" value="CAJ1966793.1"/>
    <property type="molecule type" value="Genomic_DNA"/>
</dbReference>
<dbReference type="SUPFAM" id="SSF52172">
    <property type="entry name" value="CheY-like"/>
    <property type="match status" value="1"/>
</dbReference>
<keyword evidence="1" id="KW-0597">Phosphoprotein</keyword>
<sequence length="791" mass="88905">METSTEMDVNEETAPTASEANDSMDWMLTNYDAAASKPQSLEEELARLQILRSYLILDSEREFPFERLTALASRTFGTPIALVSLIDLGRQWFMSNRGLGDLRQTPRNLGFCTHAILSKNDLFIIPDASVDPRFMDNPFVAGEANIRFYAGAPLIAPEGYKLGTFCIIDTKTRPEGLDFESKQNLREMSAMAVDILVARRQKRERETEKNSQLIACSAHDLLTPLSGIELSLSLMKDDEALMEKLSEENKKGILQASKCSDILQQICRNVQTTFTETKSAFESAFSMSMPETVNIDDLVQKLYAILEPMPKKVPVEISVDSDVPKEILSDGSKIFRCAMNYLVVAATRTQTGMVKMTISVEKHDERKRASLVVKCEDTGPSIELDAYERLFKPVSSNLESYNDGDDEQVSLELALFSVACQMDVIGGEFGFRARQLGDSESNGLGSMFWFSTPFSLPLTKEEEAILLPRKMQKTKLTHADASRFHNAISSMLGGSSESAITKNQVVERQKRALVIEDSEMVRKMLVKALTKMGYDVIEAENGMAGLEELQNTLFDITLCDFLMPIMDGLDCIQQYRVWEKVDRPWFTQRIVGISAHATELDVERGRGIGMDDFLPKPITTQHLTDLLATDDQIAACKRLDTIATKALEEVQEQPIRKRRKTSMEPEFGVQRTCLILASSSTAMHTEMTEKAVQECNWQSTKAHSDDDAWTLLKMRTWNVVLVDDSFAGLIEEFRQWESKKRVTRQGNIVLMSENLDQTTSSKSFIAPDGIDRIIGKPVNREALQRMLDVCD</sequence>
<feature type="modified residue" description="4-aspartylphosphate" evidence="1">
    <location>
        <position position="560"/>
    </location>
</feature>
<proteinExistence type="predicted"/>
<accession>A0AAD2PXL8</accession>